<protein>
    <submittedName>
        <fullName evidence="1">Uncharacterized protein</fullName>
    </submittedName>
</protein>
<evidence type="ECO:0000313" key="1">
    <source>
        <dbReference type="EMBL" id="JAD48937.1"/>
    </source>
</evidence>
<reference evidence="1" key="2">
    <citation type="journal article" date="2015" name="Data Brief">
        <title>Shoot transcriptome of the giant reed, Arundo donax.</title>
        <authorList>
            <person name="Barrero R.A."/>
            <person name="Guerrero F.D."/>
            <person name="Moolhuijzen P."/>
            <person name="Goolsby J.A."/>
            <person name="Tidwell J."/>
            <person name="Bellgard S.E."/>
            <person name="Bellgard M.I."/>
        </authorList>
    </citation>
    <scope>NUCLEOTIDE SEQUENCE</scope>
    <source>
        <tissue evidence="1">Shoot tissue taken approximately 20 cm above the soil surface</tissue>
    </source>
</reference>
<dbReference type="EMBL" id="GBRH01248958">
    <property type="protein sequence ID" value="JAD48937.1"/>
    <property type="molecule type" value="Transcribed_RNA"/>
</dbReference>
<proteinExistence type="predicted"/>
<name>A0A0A9APB5_ARUDO</name>
<dbReference type="AlphaFoldDB" id="A0A0A9APB5"/>
<accession>A0A0A9APB5</accession>
<sequence>MQVGSAKVLTDLPSHVHLTHRCQTYSL</sequence>
<organism evidence="1">
    <name type="scientific">Arundo donax</name>
    <name type="common">Giant reed</name>
    <name type="synonym">Donax arundinaceus</name>
    <dbReference type="NCBI Taxonomy" id="35708"/>
    <lineage>
        <taxon>Eukaryota</taxon>
        <taxon>Viridiplantae</taxon>
        <taxon>Streptophyta</taxon>
        <taxon>Embryophyta</taxon>
        <taxon>Tracheophyta</taxon>
        <taxon>Spermatophyta</taxon>
        <taxon>Magnoliopsida</taxon>
        <taxon>Liliopsida</taxon>
        <taxon>Poales</taxon>
        <taxon>Poaceae</taxon>
        <taxon>PACMAD clade</taxon>
        <taxon>Arundinoideae</taxon>
        <taxon>Arundineae</taxon>
        <taxon>Arundo</taxon>
    </lineage>
</organism>
<reference evidence="1" key="1">
    <citation type="submission" date="2014-09" db="EMBL/GenBank/DDBJ databases">
        <authorList>
            <person name="Magalhaes I.L.F."/>
            <person name="Oliveira U."/>
            <person name="Santos F.R."/>
            <person name="Vidigal T.H.D.A."/>
            <person name="Brescovit A.D."/>
            <person name="Santos A.J."/>
        </authorList>
    </citation>
    <scope>NUCLEOTIDE SEQUENCE</scope>
    <source>
        <tissue evidence="1">Shoot tissue taken approximately 20 cm above the soil surface</tissue>
    </source>
</reference>